<dbReference type="PANTHER" id="PTHR30349">
    <property type="entry name" value="PHAGE INTEGRASE-RELATED"/>
    <property type="match status" value="1"/>
</dbReference>
<keyword evidence="1" id="KW-0233">DNA recombination</keyword>
<reference evidence="4" key="1">
    <citation type="journal article" date="2019" name="Int. J. Syst. Evol. Microbiol.">
        <title>The Global Catalogue of Microorganisms (GCM) 10K type strain sequencing project: providing services to taxonomists for standard genome sequencing and annotation.</title>
        <authorList>
            <consortium name="The Broad Institute Genomics Platform"/>
            <consortium name="The Broad Institute Genome Sequencing Center for Infectious Disease"/>
            <person name="Wu L."/>
            <person name="Ma J."/>
        </authorList>
    </citation>
    <scope>NUCLEOTIDE SEQUENCE [LARGE SCALE GENOMIC DNA]</scope>
    <source>
        <strain evidence="4">JCM 16950</strain>
    </source>
</reference>
<dbReference type="InterPro" id="IPR002104">
    <property type="entry name" value="Integrase_catalytic"/>
</dbReference>
<dbReference type="PANTHER" id="PTHR30349:SF64">
    <property type="entry name" value="PROPHAGE INTEGRASE INTD-RELATED"/>
    <property type="match status" value="1"/>
</dbReference>
<gene>
    <name evidence="3" type="ORF">GCM10022240_09050</name>
</gene>
<feature type="domain" description="Tyr recombinase" evidence="2">
    <location>
        <begin position="3"/>
        <end position="190"/>
    </location>
</feature>
<dbReference type="Pfam" id="PF00589">
    <property type="entry name" value="Phage_integrase"/>
    <property type="match status" value="1"/>
</dbReference>
<dbReference type="InterPro" id="IPR013762">
    <property type="entry name" value="Integrase-like_cat_sf"/>
</dbReference>
<evidence type="ECO:0000313" key="4">
    <source>
        <dbReference type="Proteomes" id="UP001500540"/>
    </source>
</evidence>
<comment type="caution">
    <text evidence="3">The sequence shown here is derived from an EMBL/GenBank/DDBJ whole genome shotgun (WGS) entry which is preliminary data.</text>
</comment>
<accession>A0ABP7GDX5</accession>
<evidence type="ECO:0000259" key="2">
    <source>
        <dbReference type="PROSITE" id="PS51898"/>
    </source>
</evidence>
<dbReference type="InterPro" id="IPR050090">
    <property type="entry name" value="Tyrosine_recombinase_XerCD"/>
</dbReference>
<sequence length="217" mass="23812">MPGRHRYLSHRDLLTLAYASGKRAPLVLTLGYCGLRWGEAIALRVKNLDVANQRLYVEENVVEVAGTMHHGTPKSHKVRAVPVPSFLMDMLVRETASRTGEDLVFPGRDGGYMHRTRASAGSKSWFKTALREAHLEPMTLHELRHTAASLAVQSGANVKAIQRILGHSSAAMTLDVYSDLFENDLDTLSKRLNDAALNSFVPSAFGAEVPVARPGIE</sequence>
<keyword evidence="4" id="KW-1185">Reference proteome</keyword>
<dbReference type="Gene3D" id="1.10.443.10">
    <property type="entry name" value="Intergrase catalytic core"/>
    <property type="match status" value="1"/>
</dbReference>
<evidence type="ECO:0000256" key="1">
    <source>
        <dbReference type="ARBA" id="ARBA00023172"/>
    </source>
</evidence>
<proteinExistence type="predicted"/>
<dbReference type="RefSeq" id="WP_344780981.1">
    <property type="nucleotide sequence ID" value="NZ_BAABAF010000002.1"/>
</dbReference>
<dbReference type="SUPFAM" id="SSF56349">
    <property type="entry name" value="DNA breaking-rejoining enzymes"/>
    <property type="match status" value="1"/>
</dbReference>
<dbReference type="Proteomes" id="UP001500540">
    <property type="component" value="Unassembled WGS sequence"/>
</dbReference>
<organism evidence="3 4">
    <name type="scientific">Microbacterium kribbense</name>
    <dbReference type="NCBI Taxonomy" id="433645"/>
    <lineage>
        <taxon>Bacteria</taxon>
        <taxon>Bacillati</taxon>
        <taxon>Actinomycetota</taxon>
        <taxon>Actinomycetes</taxon>
        <taxon>Micrococcales</taxon>
        <taxon>Microbacteriaceae</taxon>
        <taxon>Microbacterium</taxon>
    </lineage>
</organism>
<dbReference type="PROSITE" id="PS51898">
    <property type="entry name" value="TYR_RECOMBINASE"/>
    <property type="match status" value="1"/>
</dbReference>
<evidence type="ECO:0000313" key="3">
    <source>
        <dbReference type="EMBL" id="GAA3758523.1"/>
    </source>
</evidence>
<dbReference type="EMBL" id="BAABAF010000002">
    <property type="protein sequence ID" value="GAA3758523.1"/>
    <property type="molecule type" value="Genomic_DNA"/>
</dbReference>
<dbReference type="CDD" id="cd01189">
    <property type="entry name" value="INT_ICEBs1_C_like"/>
    <property type="match status" value="1"/>
</dbReference>
<dbReference type="InterPro" id="IPR011010">
    <property type="entry name" value="DNA_brk_join_enz"/>
</dbReference>
<name>A0ABP7GDX5_9MICO</name>
<protein>
    <recommendedName>
        <fullName evidence="2">Tyr recombinase domain-containing protein</fullName>
    </recommendedName>
</protein>